<proteinExistence type="predicted"/>
<reference evidence="1" key="1">
    <citation type="submission" date="2019-08" db="EMBL/GenBank/DDBJ databases">
        <authorList>
            <person name="Kucharzyk K."/>
            <person name="Murdoch R.W."/>
            <person name="Higgins S."/>
            <person name="Loffler F."/>
        </authorList>
    </citation>
    <scope>NUCLEOTIDE SEQUENCE</scope>
</reference>
<organism evidence="1">
    <name type="scientific">bioreactor metagenome</name>
    <dbReference type="NCBI Taxonomy" id="1076179"/>
    <lineage>
        <taxon>unclassified sequences</taxon>
        <taxon>metagenomes</taxon>
        <taxon>ecological metagenomes</taxon>
    </lineage>
</organism>
<dbReference type="AlphaFoldDB" id="A0A644WI37"/>
<gene>
    <name evidence="1" type="ORF">SDC9_49697</name>
</gene>
<protein>
    <submittedName>
        <fullName evidence="1">Uncharacterized protein</fullName>
    </submittedName>
</protein>
<name>A0A644WI37_9ZZZZ</name>
<accession>A0A644WI37</accession>
<comment type="caution">
    <text evidence="1">The sequence shown here is derived from an EMBL/GenBank/DDBJ whole genome shotgun (WGS) entry which is preliminary data.</text>
</comment>
<evidence type="ECO:0000313" key="1">
    <source>
        <dbReference type="EMBL" id="MPM03430.1"/>
    </source>
</evidence>
<sequence>MTCPDLGPDFRALCHFGDLTAGRDFFEDAIDLGGPGVEQILKIGRDLLPLPDRLEIDQVTNAIRHDRNRVGGDIGIALTEGVLGLLGLDRGFDGLEDDDLRDHFLEPLRVKRIGNDRRIFVKRVHESLEVLFAREGNLRGQAAPGFVVFGDVVLLELAFRRDRVGDLAALRRRRALTQHEDLIGPRGPLIEPAPDAIRAPGLVREFLELDVERAVGRKVGGLDDVLAVCEARDIVDQTLAFGVFGSLQDDDLGRNHDVPQIERAVVAGGEIDRGGRLASVHDLQALEQRNPQVAIRSSRENRLVTDENKPVVEGHEVFGFVREGFGNALVDLAARAQEGAHVGLEEAAAVALVELVHDLTGNRRKGVFVIRIRIGNVNAGQRPADGLLEADRHLFARLAHRVAIEPLYVHRLDRDDAVADLAGREALCLGFPVGDHEDPELIEIVPVRGDRPDQGVDFMRAFDLSGKFPVCGTDEETQPLLGGICGDGILQRGDLLGSEIVGHEQIEPGFVRGQRISRDAQLRIPDRAAPVADRGGFADPGIRDLLHHQLGKDEFFLREGALSGLNALGDGLLHEGTEIVVEFFKGHWISPKVRKMSSS</sequence>
<dbReference type="EMBL" id="VSSQ01000952">
    <property type="protein sequence ID" value="MPM03430.1"/>
    <property type="molecule type" value="Genomic_DNA"/>
</dbReference>